<sequence>MLKSHVVEDDENAQEPDKENQAPKKMEVQSDKPKSINDMLSPSRIDYPCLDDTENLASPKRLAEDTRPWKEKYGIPDEDESVATASVKTTGASTVASALTARIQN</sequence>
<evidence type="ECO:0000313" key="2">
    <source>
        <dbReference type="EMBL" id="CAD9296954.1"/>
    </source>
</evidence>
<evidence type="ECO:0000256" key="1">
    <source>
        <dbReference type="SAM" id="MobiDB-lite"/>
    </source>
</evidence>
<organism evidence="2">
    <name type="scientific">Grammatophora oceanica</name>
    <dbReference type="NCBI Taxonomy" id="210454"/>
    <lineage>
        <taxon>Eukaryota</taxon>
        <taxon>Sar</taxon>
        <taxon>Stramenopiles</taxon>
        <taxon>Ochrophyta</taxon>
        <taxon>Bacillariophyta</taxon>
        <taxon>Fragilariophyceae</taxon>
        <taxon>Fragilariophycidae</taxon>
        <taxon>Rhabdonematales</taxon>
        <taxon>Grammatophoraceae</taxon>
        <taxon>Grammatophora</taxon>
    </lineage>
</organism>
<proteinExistence type="predicted"/>
<dbReference type="AlphaFoldDB" id="A0A7S1VE41"/>
<feature type="compositionally biased region" description="Basic and acidic residues" evidence="1">
    <location>
        <begin position="15"/>
        <end position="35"/>
    </location>
</feature>
<gene>
    <name evidence="2" type="ORF">GOCE00092_LOCUS19727</name>
</gene>
<name>A0A7S1VE41_9STRA</name>
<reference evidence="2" key="1">
    <citation type="submission" date="2021-01" db="EMBL/GenBank/DDBJ databases">
        <authorList>
            <person name="Corre E."/>
            <person name="Pelletier E."/>
            <person name="Niang G."/>
            <person name="Scheremetjew M."/>
            <person name="Finn R."/>
            <person name="Kale V."/>
            <person name="Holt S."/>
            <person name="Cochrane G."/>
            <person name="Meng A."/>
            <person name="Brown T."/>
            <person name="Cohen L."/>
        </authorList>
    </citation>
    <scope>NUCLEOTIDE SEQUENCE</scope>
    <source>
        <strain evidence="2">CCMP 410</strain>
    </source>
</reference>
<protein>
    <submittedName>
        <fullName evidence="2">Uncharacterized protein</fullName>
    </submittedName>
</protein>
<feature type="region of interest" description="Disordered" evidence="1">
    <location>
        <begin position="1"/>
        <end position="52"/>
    </location>
</feature>
<accession>A0A7S1VE41</accession>
<dbReference type="EMBL" id="HBGK01038029">
    <property type="protein sequence ID" value="CAD9296954.1"/>
    <property type="molecule type" value="Transcribed_RNA"/>
</dbReference>